<feature type="compositionally biased region" description="Basic and acidic residues" evidence="1">
    <location>
        <begin position="1"/>
        <end position="51"/>
    </location>
</feature>
<dbReference type="Gene3D" id="3.40.630.10">
    <property type="entry name" value="Zn peptidases"/>
    <property type="match status" value="1"/>
</dbReference>
<dbReference type="InterPro" id="IPR002933">
    <property type="entry name" value="Peptidase_M20"/>
</dbReference>
<feature type="region of interest" description="Disordered" evidence="1">
    <location>
        <begin position="1"/>
        <end position="64"/>
    </location>
</feature>
<dbReference type="EMBL" id="JAGQHR010000907">
    <property type="protein sequence ID" value="MCA9729936.1"/>
    <property type="molecule type" value="Genomic_DNA"/>
</dbReference>
<evidence type="ECO:0000313" key="3">
    <source>
        <dbReference type="Proteomes" id="UP000697710"/>
    </source>
</evidence>
<evidence type="ECO:0000313" key="2">
    <source>
        <dbReference type="EMBL" id="MCA9729936.1"/>
    </source>
</evidence>
<sequence>MTDRPDHAEHADARGHLDDFDHSDTIDHVNHSDHSDAIDHANHPDHPDHHARPSRSARSVRRSPDDFQVELRHELHRHPDLSNHEQETAARVRRFVEGFAPDRIVDGIGGTGLVVVYEGVASGPCVVIRSELDALPIQESGVREHRSMREGIAHSCGHDGHMAIVAGLAPRLQERRPARGRAV</sequence>
<feature type="non-terminal residue" evidence="2">
    <location>
        <position position="183"/>
    </location>
</feature>
<dbReference type="InterPro" id="IPR017439">
    <property type="entry name" value="Amidohydrolase"/>
</dbReference>
<organism evidence="2 3">
    <name type="scientific">Eiseniibacteriota bacterium</name>
    <dbReference type="NCBI Taxonomy" id="2212470"/>
    <lineage>
        <taxon>Bacteria</taxon>
        <taxon>Candidatus Eiseniibacteriota</taxon>
    </lineage>
</organism>
<comment type="caution">
    <text evidence="2">The sequence shown here is derived from an EMBL/GenBank/DDBJ whole genome shotgun (WGS) entry which is preliminary data.</text>
</comment>
<evidence type="ECO:0000256" key="1">
    <source>
        <dbReference type="SAM" id="MobiDB-lite"/>
    </source>
</evidence>
<feature type="compositionally biased region" description="Basic residues" evidence="1">
    <location>
        <begin position="52"/>
        <end position="61"/>
    </location>
</feature>
<gene>
    <name evidence="2" type="ORF">KC729_19790</name>
</gene>
<name>A0A956M4Z4_UNCEI</name>
<proteinExistence type="predicted"/>
<evidence type="ECO:0008006" key="4">
    <source>
        <dbReference type="Google" id="ProtNLM"/>
    </source>
</evidence>
<dbReference type="SUPFAM" id="SSF53187">
    <property type="entry name" value="Zn-dependent exopeptidases"/>
    <property type="match status" value="1"/>
</dbReference>
<accession>A0A956M4Z4</accession>
<reference evidence="2" key="2">
    <citation type="journal article" date="2021" name="Microbiome">
        <title>Successional dynamics and alternative stable states in a saline activated sludge microbial community over 9 years.</title>
        <authorList>
            <person name="Wang Y."/>
            <person name="Ye J."/>
            <person name="Ju F."/>
            <person name="Liu L."/>
            <person name="Boyd J.A."/>
            <person name="Deng Y."/>
            <person name="Parks D.H."/>
            <person name="Jiang X."/>
            <person name="Yin X."/>
            <person name="Woodcroft B.J."/>
            <person name="Tyson G.W."/>
            <person name="Hugenholtz P."/>
            <person name="Polz M.F."/>
            <person name="Zhang T."/>
        </authorList>
    </citation>
    <scope>NUCLEOTIDE SEQUENCE</scope>
    <source>
        <strain evidence="2">HKST-UBA01</strain>
    </source>
</reference>
<dbReference type="Proteomes" id="UP000697710">
    <property type="component" value="Unassembled WGS sequence"/>
</dbReference>
<dbReference type="Pfam" id="PF01546">
    <property type="entry name" value="Peptidase_M20"/>
    <property type="match status" value="1"/>
</dbReference>
<dbReference type="PANTHER" id="PTHR11014">
    <property type="entry name" value="PEPTIDASE M20 FAMILY MEMBER"/>
    <property type="match status" value="1"/>
</dbReference>
<reference evidence="2" key="1">
    <citation type="submission" date="2020-04" db="EMBL/GenBank/DDBJ databases">
        <authorList>
            <person name="Zhang T."/>
        </authorList>
    </citation>
    <scope>NUCLEOTIDE SEQUENCE</scope>
    <source>
        <strain evidence="2">HKST-UBA01</strain>
    </source>
</reference>
<dbReference type="AlphaFoldDB" id="A0A956M4Z4"/>
<dbReference type="GO" id="GO:0016787">
    <property type="term" value="F:hydrolase activity"/>
    <property type="evidence" value="ECO:0007669"/>
    <property type="project" value="InterPro"/>
</dbReference>
<protein>
    <recommendedName>
        <fullName evidence="4">M20/M25/M40 family metallo-hydrolase</fullName>
    </recommendedName>
</protein>
<dbReference type="PANTHER" id="PTHR11014:SF169">
    <property type="entry name" value="CLAN MH, FAMILY M20, PEPTIDASE T-LIKE METALLOPEPTIDASE"/>
    <property type="match status" value="1"/>
</dbReference>